<keyword evidence="1" id="KW-0547">Nucleotide-binding</keyword>
<dbReference type="SUPFAM" id="SSF56059">
    <property type="entry name" value="Glutathione synthetase ATP-binding domain-like"/>
    <property type="match status" value="1"/>
</dbReference>
<evidence type="ECO:0000256" key="1">
    <source>
        <dbReference type="PROSITE-ProRule" id="PRU00409"/>
    </source>
</evidence>
<dbReference type="GO" id="GO:0005524">
    <property type="term" value="F:ATP binding"/>
    <property type="evidence" value="ECO:0007669"/>
    <property type="project" value="UniProtKB-UniRule"/>
</dbReference>
<dbReference type="EMBL" id="CP036316">
    <property type="protein sequence ID" value="QDT66493.1"/>
    <property type="molecule type" value="Genomic_DNA"/>
</dbReference>
<dbReference type="Gene3D" id="3.30.470.20">
    <property type="entry name" value="ATP-grasp fold, B domain"/>
    <property type="match status" value="1"/>
</dbReference>
<sequence>MTAGYVECGTRSGTINSVSEQEQLEFIDTRGALPSMWPRRVTFFANLFSLFYGNDAQTSALKDEVGELESYGGRLIPILNLLFQGDADSKDNLLVLEREPSERHCRYLEDDLGLSLPRMHVMPHRQYSKLQHLMQQKSDDVNGLLNVLREHDTKWLDGYVTDETLSFIAEHLGYRTISTATASRDGNNKLLLHRHIESSGLPTVDTIEADSQASVIKAILELNRRGYRSAVIRSQVGASGIGMMHVKAPYDEHTIPEVPEYFFFEGPCLVQGWLEPGEQGVTEVRSPSTQLFLDDSRVYAFDLTEQILSNESVHQGNESPPSYLAGLPKLREEMMRQAEEVGGWLHRTGYRGTASIDWLVVFRKGKSIPDVYVCEINARVTGATYPSLLARHFNPNGAWLLHNLRPGVPTSANDLLEMFERPGHLFQRDKQAGILPLNFNLGKDGLVHKGQFLCLGNTVDECHTYLAFAEQDLPVSWNRDRD</sequence>
<dbReference type="Proteomes" id="UP000319976">
    <property type="component" value="Chromosome"/>
</dbReference>
<dbReference type="InterPro" id="IPR011761">
    <property type="entry name" value="ATP-grasp"/>
</dbReference>
<keyword evidence="1" id="KW-0067">ATP-binding</keyword>
<name>A0A517TDP6_9PLAN</name>
<dbReference type="PROSITE" id="PS50975">
    <property type="entry name" value="ATP_GRASP"/>
    <property type="match status" value="1"/>
</dbReference>
<gene>
    <name evidence="3" type="ORF">V22_37610</name>
</gene>
<dbReference type="AlphaFoldDB" id="A0A517TDP6"/>
<organism evidence="3 4">
    <name type="scientific">Calycomorphotria hydatis</name>
    <dbReference type="NCBI Taxonomy" id="2528027"/>
    <lineage>
        <taxon>Bacteria</taxon>
        <taxon>Pseudomonadati</taxon>
        <taxon>Planctomycetota</taxon>
        <taxon>Planctomycetia</taxon>
        <taxon>Planctomycetales</taxon>
        <taxon>Planctomycetaceae</taxon>
        <taxon>Calycomorphotria</taxon>
    </lineage>
</organism>
<feature type="domain" description="ATP-grasp" evidence="2">
    <location>
        <begin position="193"/>
        <end position="406"/>
    </location>
</feature>
<evidence type="ECO:0000313" key="3">
    <source>
        <dbReference type="EMBL" id="QDT66493.1"/>
    </source>
</evidence>
<proteinExistence type="predicted"/>
<keyword evidence="4" id="KW-1185">Reference proteome</keyword>
<dbReference type="GO" id="GO:0046872">
    <property type="term" value="F:metal ion binding"/>
    <property type="evidence" value="ECO:0007669"/>
    <property type="project" value="InterPro"/>
</dbReference>
<accession>A0A517TDP6</accession>
<reference evidence="3 4" key="1">
    <citation type="submission" date="2019-02" db="EMBL/GenBank/DDBJ databases">
        <title>Deep-cultivation of Planctomycetes and their phenomic and genomic characterization uncovers novel biology.</title>
        <authorList>
            <person name="Wiegand S."/>
            <person name="Jogler M."/>
            <person name="Boedeker C."/>
            <person name="Pinto D."/>
            <person name="Vollmers J."/>
            <person name="Rivas-Marin E."/>
            <person name="Kohn T."/>
            <person name="Peeters S.H."/>
            <person name="Heuer A."/>
            <person name="Rast P."/>
            <person name="Oberbeckmann S."/>
            <person name="Bunk B."/>
            <person name="Jeske O."/>
            <person name="Meyerdierks A."/>
            <person name="Storesund J.E."/>
            <person name="Kallscheuer N."/>
            <person name="Luecker S."/>
            <person name="Lage O.M."/>
            <person name="Pohl T."/>
            <person name="Merkel B.J."/>
            <person name="Hornburger P."/>
            <person name="Mueller R.-W."/>
            <person name="Bruemmer F."/>
            <person name="Labrenz M."/>
            <person name="Spormann A.M."/>
            <person name="Op den Camp H."/>
            <person name="Overmann J."/>
            <person name="Amann R."/>
            <person name="Jetten M.S.M."/>
            <person name="Mascher T."/>
            <person name="Medema M.H."/>
            <person name="Devos D.P."/>
            <person name="Kaster A.-K."/>
            <person name="Ovreas L."/>
            <person name="Rohde M."/>
            <person name="Galperin M.Y."/>
            <person name="Jogler C."/>
        </authorList>
    </citation>
    <scope>NUCLEOTIDE SEQUENCE [LARGE SCALE GENOMIC DNA]</scope>
    <source>
        <strain evidence="3 4">V22</strain>
    </source>
</reference>
<dbReference type="KEGG" id="chya:V22_37610"/>
<dbReference type="RefSeq" id="WP_197439729.1">
    <property type="nucleotide sequence ID" value="NZ_CP036316.1"/>
</dbReference>
<evidence type="ECO:0000259" key="2">
    <source>
        <dbReference type="PROSITE" id="PS50975"/>
    </source>
</evidence>
<evidence type="ECO:0000313" key="4">
    <source>
        <dbReference type="Proteomes" id="UP000319976"/>
    </source>
</evidence>
<protein>
    <recommendedName>
        <fullName evidence="2">ATP-grasp domain-containing protein</fullName>
    </recommendedName>
</protein>